<dbReference type="Proteomes" id="UP000541969">
    <property type="component" value="Unassembled WGS sequence"/>
</dbReference>
<keyword evidence="4" id="KW-1185">Reference proteome</keyword>
<dbReference type="RefSeq" id="WP_179721411.1">
    <property type="nucleotide sequence ID" value="NZ_JACBZT010000001.1"/>
</dbReference>
<comment type="caution">
    <text evidence="3">The sequence shown here is derived from an EMBL/GenBank/DDBJ whole genome shotgun (WGS) entry which is preliminary data.</text>
</comment>
<evidence type="ECO:0008006" key="5">
    <source>
        <dbReference type="Google" id="ProtNLM"/>
    </source>
</evidence>
<dbReference type="InterPro" id="IPR025951">
    <property type="entry name" value="GXWXG_dom"/>
</dbReference>
<reference evidence="3 4" key="1">
    <citation type="submission" date="2020-07" db="EMBL/GenBank/DDBJ databases">
        <title>Sequencing the genomes of 1000 actinobacteria strains.</title>
        <authorList>
            <person name="Klenk H.-P."/>
        </authorList>
    </citation>
    <scope>NUCLEOTIDE SEQUENCE [LARGE SCALE GENOMIC DNA]</scope>
    <source>
        <strain evidence="3 4">DSM 104001</strain>
    </source>
</reference>
<feature type="domain" description="DUF4334" evidence="2">
    <location>
        <begin position="123"/>
        <end position="177"/>
    </location>
</feature>
<name>A0A853CL52_9ACTN</name>
<dbReference type="Pfam" id="PF14232">
    <property type="entry name" value="DUF4334"/>
    <property type="match status" value="1"/>
</dbReference>
<dbReference type="Pfam" id="PF14231">
    <property type="entry name" value="GXWXG"/>
    <property type="match status" value="1"/>
</dbReference>
<feature type="domain" description="GXWXG" evidence="1">
    <location>
        <begin position="22"/>
        <end position="79"/>
    </location>
</feature>
<dbReference type="InterPro" id="IPR025568">
    <property type="entry name" value="DUF4334"/>
</dbReference>
<accession>A0A853CL52</accession>
<organism evidence="3 4">
    <name type="scientific">Petropleomorpha daqingensis</name>
    <dbReference type="NCBI Taxonomy" id="2026353"/>
    <lineage>
        <taxon>Bacteria</taxon>
        <taxon>Bacillati</taxon>
        <taxon>Actinomycetota</taxon>
        <taxon>Actinomycetes</taxon>
        <taxon>Geodermatophilales</taxon>
        <taxon>Geodermatophilaceae</taxon>
        <taxon>Petropleomorpha</taxon>
    </lineage>
</organism>
<dbReference type="EMBL" id="JACBZT010000001">
    <property type="protein sequence ID" value="NYJ08655.1"/>
    <property type="molecule type" value="Genomic_DNA"/>
</dbReference>
<evidence type="ECO:0000313" key="4">
    <source>
        <dbReference type="Proteomes" id="UP000541969"/>
    </source>
</evidence>
<evidence type="ECO:0000259" key="2">
    <source>
        <dbReference type="Pfam" id="PF14232"/>
    </source>
</evidence>
<proteinExistence type="predicted"/>
<protein>
    <recommendedName>
        <fullName evidence="5">GXWXG protein</fullName>
    </recommendedName>
</protein>
<sequence>MDPSVWLAAHRTGGLAADALACFDRCGTVGPGELTGRWRGSGLPTGHPFDGLLEDYGWYGKEVVDPETVHPLLFRDRRGRPRPVDPTHAPLALLRRAPGLARTTAARTGFAVVRPLRTTRRPAARVRAVEFRGVLSAALVYDRLPIIDVLRRADEATLLGLMDLRGVPAPFFFVLRRDNP</sequence>
<dbReference type="AlphaFoldDB" id="A0A853CL52"/>
<dbReference type="Gene3D" id="2.40.128.580">
    <property type="entry name" value="GXWXG domain"/>
    <property type="match status" value="1"/>
</dbReference>
<evidence type="ECO:0000259" key="1">
    <source>
        <dbReference type="Pfam" id="PF14231"/>
    </source>
</evidence>
<gene>
    <name evidence="3" type="ORF">GGQ55_004933</name>
</gene>
<evidence type="ECO:0000313" key="3">
    <source>
        <dbReference type="EMBL" id="NYJ08655.1"/>
    </source>
</evidence>